<protein>
    <submittedName>
        <fullName evidence="2">ANF_receptor domain-containing protein</fullName>
    </submittedName>
</protein>
<reference evidence="2" key="2">
    <citation type="submission" date="2017-02" db="UniProtKB">
        <authorList>
            <consortium name="WormBaseParasite"/>
        </authorList>
    </citation>
    <scope>IDENTIFICATION</scope>
</reference>
<dbReference type="WBParaSite" id="ACAC_0000502401-mRNA-1">
    <property type="protein sequence ID" value="ACAC_0000502401-mRNA-1"/>
    <property type="gene ID" value="ACAC_0000502401"/>
</dbReference>
<dbReference type="AlphaFoldDB" id="A0A0K0D4M9"/>
<sequence length="115" mass="13426">MTKEFMKAIYNAEMNNHDYVYIIPWLQTEKKDASPWMGDDGQTQQNIKDHYANSFISNTYGYTHLYDALQLYAIAVRNSINVTKNFTVHEDGRFVWNQMRRLTFPGITKAGFSST</sequence>
<dbReference type="Proteomes" id="UP000035642">
    <property type="component" value="Unassembled WGS sequence"/>
</dbReference>
<keyword evidence="1" id="KW-1185">Reference proteome</keyword>
<evidence type="ECO:0000313" key="2">
    <source>
        <dbReference type="WBParaSite" id="ACAC_0000502401-mRNA-1"/>
    </source>
</evidence>
<reference evidence="1" key="1">
    <citation type="submission" date="2012-09" db="EMBL/GenBank/DDBJ databases">
        <authorList>
            <person name="Martin A.A."/>
        </authorList>
    </citation>
    <scope>NUCLEOTIDE SEQUENCE</scope>
</reference>
<name>A0A0K0D4M9_ANGCA</name>
<dbReference type="InterPro" id="IPR028082">
    <property type="entry name" value="Peripla_BP_I"/>
</dbReference>
<dbReference type="SUPFAM" id="SSF53822">
    <property type="entry name" value="Periplasmic binding protein-like I"/>
    <property type="match status" value="1"/>
</dbReference>
<organism evidence="1 2">
    <name type="scientific">Angiostrongylus cantonensis</name>
    <name type="common">Rat lungworm</name>
    <dbReference type="NCBI Taxonomy" id="6313"/>
    <lineage>
        <taxon>Eukaryota</taxon>
        <taxon>Metazoa</taxon>
        <taxon>Ecdysozoa</taxon>
        <taxon>Nematoda</taxon>
        <taxon>Chromadorea</taxon>
        <taxon>Rhabditida</taxon>
        <taxon>Rhabditina</taxon>
        <taxon>Rhabditomorpha</taxon>
        <taxon>Strongyloidea</taxon>
        <taxon>Metastrongylidae</taxon>
        <taxon>Angiostrongylus</taxon>
    </lineage>
</organism>
<dbReference type="STRING" id="6313.A0A0K0D4M9"/>
<accession>A0A0K0D4M9</accession>
<dbReference type="Gene3D" id="3.40.50.2300">
    <property type="match status" value="1"/>
</dbReference>
<proteinExistence type="predicted"/>
<evidence type="ECO:0000313" key="1">
    <source>
        <dbReference type="Proteomes" id="UP000035642"/>
    </source>
</evidence>